<accession>A0A9W3JPE6</accession>
<reference evidence="1 2" key="1">
    <citation type="submission" date="2012-08" db="EMBL/GenBank/DDBJ databases">
        <authorList>
            <person name="Doggett N."/>
            <person name="Teshima H."/>
            <person name="Bruce D."/>
            <person name="Detter J.C."/>
            <person name="Johnson S.L."/>
            <person name="Han C."/>
        </authorList>
    </citation>
    <scope>NUCLEOTIDE SEQUENCE [LARGE SCALE GENOMIC DNA]</scope>
    <source>
        <strain evidence="1 2">HD-771</strain>
        <plasmid evidence="1 2">p05</plasmid>
    </source>
</reference>
<sequence length="90" mass="10468">MKQLTLEDVVGSFDYTATSTAERFLANPIVITPTYEVHFYDQDERQKIDWFDVKSESEAWSAAVKEHGKGIQKIEIKRSERTRKEIMALD</sequence>
<dbReference type="EMBL" id="CP003757">
    <property type="protein sequence ID" value="AFQ20036.1"/>
    <property type="molecule type" value="Genomic_DNA"/>
</dbReference>
<geneLocation type="plasmid" evidence="1 2">
    <name>p05</name>
</geneLocation>
<dbReference type="Proteomes" id="UP000005259">
    <property type="component" value="Plasmid p05"/>
</dbReference>
<dbReference type="KEGG" id="bti:BTG_33533"/>
<evidence type="ECO:0000313" key="2">
    <source>
        <dbReference type="Proteomes" id="UP000005259"/>
    </source>
</evidence>
<gene>
    <name evidence="1" type="ORF">BTG_33533</name>
</gene>
<dbReference type="RefSeq" id="WP_000811974.1">
    <property type="nucleotide sequence ID" value="NC_018502.1"/>
</dbReference>
<dbReference type="AlphaFoldDB" id="A0A9W3JPE6"/>
<keyword evidence="1" id="KW-0614">Plasmid</keyword>
<proteinExistence type="predicted"/>
<organism evidence="1 2">
    <name type="scientific">Bacillus thuringiensis HD-771</name>
    <dbReference type="NCBI Taxonomy" id="1218175"/>
    <lineage>
        <taxon>Bacteria</taxon>
        <taxon>Bacillati</taxon>
        <taxon>Bacillota</taxon>
        <taxon>Bacilli</taxon>
        <taxon>Bacillales</taxon>
        <taxon>Bacillaceae</taxon>
        <taxon>Bacillus</taxon>
        <taxon>Bacillus cereus group</taxon>
    </lineage>
</organism>
<evidence type="ECO:0000313" key="1">
    <source>
        <dbReference type="EMBL" id="AFQ20036.1"/>
    </source>
</evidence>
<name>A0A9W3JPE6_BACTU</name>
<protein>
    <submittedName>
        <fullName evidence="1">Uncharacterized protein</fullName>
    </submittedName>
</protein>